<comment type="caution">
    <text evidence="1">The sequence shown here is derived from an EMBL/GenBank/DDBJ whole genome shotgun (WGS) entry which is preliminary data.</text>
</comment>
<keyword evidence="2" id="KW-1185">Reference proteome</keyword>
<dbReference type="AlphaFoldDB" id="A0A0R0AP17"/>
<protein>
    <submittedName>
        <fullName evidence="1">Uncharacterized protein</fullName>
    </submittedName>
</protein>
<evidence type="ECO:0000313" key="2">
    <source>
        <dbReference type="Proteomes" id="UP000051802"/>
    </source>
</evidence>
<gene>
    <name evidence="1" type="ORF">ARC20_10030</name>
</gene>
<name>A0A0R0AP17_9GAMM</name>
<accession>A0A0R0AP17</accession>
<dbReference type="EMBL" id="LLXU01000075">
    <property type="protein sequence ID" value="KRG43374.1"/>
    <property type="molecule type" value="Genomic_DNA"/>
</dbReference>
<reference evidence="1 2" key="1">
    <citation type="submission" date="2015-10" db="EMBL/GenBank/DDBJ databases">
        <title>Genome sequencing and analysis of members of genus Stenotrophomonas.</title>
        <authorList>
            <person name="Patil P.P."/>
            <person name="Midha S."/>
            <person name="Patil P.B."/>
        </authorList>
    </citation>
    <scope>NUCLEOTIDE SEQUENCE [LARGE SCALE GENOMIC DNA]</scope>
    <source>
        <strain evidence="1 2">JCM 16536</strain>
    </source>
</reference>
<sequence>MYDDALASQAKFLVAMVRQAILSGSALPSPNVFLSEPKYASGHSADQITDSLFLHTVPLARARRIRKLDRTVVPQHTADVRHIVFAEMRRIGGLHADRIISSERRFAVQDGERTHFLDIPLQTDKALGTIISTQYAARSAELQLLRADNDLQIAKRLYRQDRLLMYVVRGEPSVEAERFDDLLGDFRWKFSKLGVEMKDYSEPSLVAADVLEDMKIA</sequence>
<evidence type="ECO:0000313" key="1">
    <source>
        <dbReference type="EMBL" id="KRG43374.1"/>
    </source>
</evidence>
<proteinExistence type="predicted"/>
<organism evidence="1 2">
    <name type="scientific">Stenotrophomonas panacihumi</name>
    <dbReference type="NCBI Taxonomy" id="676599"/>
    <lineage>
        <taxon>Bacteria</taxon>
        <taxon>Pseudomonadati</taxon>
        <taxon>Pseudomonadota</taxon>
        <taxon>Gammaproteobacteria</taxon>
        <taxon>Lysobacterales</taxon>
        <taxon>Lysobacteraceae</taxon>
        <taxon>Stenotrophomonas</taxon>
    </lineage>
</organism>
<dbReference type="Proteomes" id="UP000051802">
    <property type="component" value="Unassembled WGS sequence"/>
</dbReference>